<evidence type="ECO:0000313" key="2">
    <source>
        <dbReference type="Proteomes" id="UP000538292"/>
    </source>
</evidence>
<organism evidence="1 2">
    <name type="scientific">Thermoactinomyces mirandus</name>
    <dbReference type="NCBI Taxonomy" id="2756294"/>
    <lineage>
        <taxon>Bacteria</taxon>
        <taxon>Bacillati</taxon>
        <taxon>Bacillota</taxon>
        <taxon>Bacilli</taxon>
        <taxon>Bacillales</taxon>
        <taxon>Thermoactinomycetaceae</taxon>
        <taxon>Thermoactinomyces</taxon>
    </lineage>
</organism>
<sequence>MIRVIRGLIIICIGFVLFMNGCQGHEELGTGTVVGNEKKVTLMEETDFLVLSEDEQKIYHTCKADEKENCLRKVDPIVVAKLYLYAVLTRDQVMEKALSVQGMAEARAYNKAQSMKTILTGVTKVKFIQTDQQSGYIEYPMLGENSARFQMFKDERGVWKVDVNSFIQ</sequence>
<comment type="caution">
    <text evidence="1">The sequence shown here is derived from an EMBL/GenBank/DDBJ whole genome shotgun (WGS) entry which is preliminary data.</text>
</comment>
<reference evidence="1 2" key="1">
    <citation type="submission" date="2020-07" db="EMBL/GenBank/DDBJ databases">
        <title>Thermoactinomyces phylogeny.</title>
        <authorList>
            <person name="Dunlap C."/>
        </authorList>
    </citation>
    <scope>NUCLEOTIDE SEQUENCE [LARGE SCALE GENOMIC DNA]</scope>
    <source>
        <strain evidence="1 2">AMNI-1</strain>
    </source>
</reference>
<dbReference type="AlphaFoldDB" id="A0A7W2APY8"/>
<keyword evidence="2" id="KW-1185">Reference proteome</keyword>
<evidence type="ECO:0000313" key="1">
    <source>
        <dbReference type="EMBL" id="MBA4601444.1"/>
    </source>
</evidence>
<name>A0A7W2APY8_9BACL</name>
<accession>A0A7W2APY8</accession>
<dbReference type="RefSeq" id="WP_181737901.1">
    <property type="nucleotide sequence ID" value="NZ_JACEOL010000009.1"/>
</dbReference>
<proteinExistence type="predicted"/>
<dbReference type="Proteomes" id="UP000538292">
    <property type="component" value="Unassembled WGS sequence"/>
</dbReference>
<dbReference type="EMBL" id="JACEOL010000009">
    <property type="protein sequence ID" value="MBA4601444.1"/>
    <property type="molecule type" value="Genomic_DNA"/>
</dbReference>
<protein>
    <submittedName>
        <fullName evidence="1">Uncharacterized protein</fullName>
    </submittedName>
</protein>
<gene>
    <name evidence="1" type="ORF">H2C83_03735</name>
</gene>